<gene>
    <name evidence="1" type="ORF">TbgDal_VI1750</name>
</gene>
<dbReference type="RefSeq" id="XP_011773982.1">
    <property type="nucleotide sequence ID" value="XM_011775680.1"/>
</dbReference>
<dbReference type="Proteomes" id="UP000002316">
    <property type="component" value="Chromosome 6"/>
</dbReference>
<dbReference type="KEGG" id="tbg:TbgDal_VI1750"/>
<organism evidence="1 2">
    <name type="scientific">Trypanosoma brucei gambiense (strain MHOM/CI/86/DAL972)</name>
    <dbReference type="NCBI Taxonomy" id="679716"/>
    <lineage>
        <taxon>Eukaryota</taxon>
        <taxon>Discoba</taxon>
        <taxon>Euglenozoa</taxon>
        <taxon>Kinetoplastea</taxon>
        <taxon>Metakinetoplastina</taxon>
        <taxon>Trypanosomatida</taxon>
        <taxon>Trypanosomatidae</taxon>
        <taxon>Trypanosoma</taxon>
    </lineage>
</organism>
<evidence type="ECO:0000313" key="2">
    <source>
        <dbReference type="Proteomes" id="UP000002316"/>
    </source>
</evidence>
<name>C9ZQL7_TRYB9</name>
<dbReference type="EMBL" id="FN554969">
    <property type="protein sequence ID" value="CBH11697.1"/>
    <property type="molecule type" value="Genomic_DNA"/>
</dbReference>
<reference evidence="2" key="1">
    <citation type="journal article" date="2010" name="PLoS Negl. Trop. Dis.">
        <title>The genome sequence of Trypanosoma brucei gambiense, causative agent of chronic human african trypanosomiasis.</title>
        <authorList>
            <person name="Jackson A.P."/>
            <person name="Sanders M."/>
            <person name="Berry A."/>
            <person name="McQuillan J."/>
            <person name="Aslett M.A."/>
            <person name="Quail M.A."/>
            <person name="Chukualim B."/>
            <person name="Capewell P."/>
            <person name="MacLeod A."/>
            <person name="Melville S.E."/>
            <person name="Gibson W."/>
            <person name="Barry J.D."/>
            <person name="Berriman M."/>
            <person name="Hertz-Fowler C."/>
        </authorList>
    </citation>
    <scope>NUCLEOTIDE SEQUENCE [LARGE SCALE GENOMIC DNA]</scope>
    <source>
        <strain evidence="2">MHOM/CI/86/DAL972</strain>
    </source>
</reference>
<proteinExistence type="predicted"/>
<accession>C9ZQL7</accession>
<dbReference type="GeneID" id="23861811"/>
<dbReference type="AlphaFoldDB" id="C9ZQL7"/>
<sequence>MATNQLINGMNEEKINICSRYQYLSTCVKWLYTYFTIMQPHLKCLKEPVTKGGEKKKETNLSAPPFFFNFSFSSPPSLKWKWLCFVTKIIRKTQHTNKKMTHTSPRINK</sequence>
<protein>
    <submittedName>
        <fullName evidence="1">Uncharacterized protein</fullName>
    </submittedName>
</protein>
<evidence type="ECO:0000313" key="1">
    <source>
        <dbReference type="EMBL" id="CBH11697.1"/>
    </source>
</evidence>